<dbReference type="Proteomes" id="UP000242875">
    <property type="component" value="Unassembled WGS sequence"/>
</dbReference>
<keyword evidence="3 6" id="KW-1133">Transmembrane helix</keyword>
<proteinExistence type="predicted"/>
<dbReference type="AlphaFoldDB" id="A0A261Y1B8"/>
<evidence type="ECO:0000313" key="8">
    <source>
        <dbReference type="Proteomes" id="UP000242875"/>
    </source>
</evidence>
<feature type="transmembrane region" description="Helical" evidence="6">
    <location>
        <begin position="95"/>
        <end position="116"/>
    </location>
</feature>
<dbReference type="OrthoDB" id="2422716at2759"/>
<accession>A0A261Y1B8</accession>
<comment type="caution">
    <text evidence="7">The sequence shown here is derived from an EMBL/GenBank/DDBJ whole genome shotgun (WGS) entry which is preliminary data.</text>
</comment>
<evidence type="ECO:0000313" key="7">
    <source>
        <dbReference type="EMBL" id="OZJ04402.1"/>
    </source>
</evidence>
<dbReference type="Pfam" id="PF00335">
    <property type="entry name" value="Tetraspanin"/>
    <property type="match status" value="1"/>
</dbReference>
<reference evidence="7 8" key="1">
    <citation type="journal article" date="2017" name="Mycologia">
        <title>Bifiguratus adelaidae, gen. et sp. nov., a new member of Mucoromycotina in endophytic and soil-dwelling habitats.</title>
        <authorList>
            <person name="Torres-Cruz T.J."/>
            <person name="Billingsley Tobias T.L."/>
            <person name="Almatruk M."/>
            <person name="Hesse C."/>
            <person name="Kuske C.R."/>
            <person name="Desiro A."/>
            <person name="Benucci G.M."/>
            <person name="Bonito G."/>
            <person name="Stajich J.E."/>
            <person name="Dunlap C."/>
            <person name="Arnold A.E."/>
            <person name="Porras-Alfaro A."/>
        </authorList>
    </citation>
    <scope>NUCLEOTIDE SEQUENCE [LARGE SCALE GENOMIC DNA]</scope>
    <source>
        <strain evidence="7 8">AZ0501</strain>
    </source>
</reference>
<evidence type="ECO:0000256" key="6">
    <source>
        <dbReference type="SAM" id="Phobius"/>
    </source>
</evidence>
<protein>
    <submittedName>
        <fullName evidence="7">Uncharacterized protein</fullName>
    </submittedName>
</protein>
<keyword evidence="4 6" id="KW-0472">Membrane</keyword>
<evidence type="ECO:0000256" key="2">
    <source>
        <dbReference type="ARBA" id="ARBA00022692"/>
    </source>
</evidence>
<keyword evidence="8" id="KW-1185">Reference proteome</keyword>
<name>A0A261Y1B8_9FUNG</name>
<feature type="transmembrane region" description="Helical" evidence="6">
    <location>
        <begin position="198"/>
        <end position="218"/>
    </location>
</feature>
<feature type="region of interest" description="Disordered" evidence="5">
    <location>
        <begin position="228"/>
        <end position="266"/>
    </location>
</feature>
<sequence>MAALPRESSPSAARAIILLIGMIALLPSLLCHLPFRDASPASERIGSLSITQTSEQIFLVPRSPPFLEPMEAIVLFISVIGIWGVVKGHRAFIDGYILLLGAFVISEMTHVLVAFIDRRAWIARTLSDAWGRAYESDPVMIRILEMEFSCTGFSTPLDRSVILPDLPLSALTDLRTCQDVITDVFGTKLWRWGSSVMLIKFTQVIVMIGVLCAVFFYLSRGNTDGADLPTHNDIEKANQCPTYEEATGTEKEGEGEEEEKDVVSSI</sequence>
<organism evidence="7 8">
    <name type="scientific">Bifiguratus adelaidae</name>
    <dbReference type="NCBI Taxonomy" id="1938954"/>
    <lineage>
        <taxon>Eukaryota</taxon>
        <taxon>Fungi</taxon>
        <taxon>Fungi incertae sedis</taxon>
        <taxon>Mucoromycota</taxon>
        <taxon>Mucoromycotina</taxon>
        <taxon>Endogonomycetes</taxon>
        <taxon>Endogonales</taxon>
        <taxon>Endogonales incertae sedis</taxon>
        <taxon>Bifiguratus</taxon>
    </lineage>
</organism>
<comment type="subcellular location">
    <subcellularLocation>
        <location evidence="1">Membrane</location>
        <topology evidence="1">Multi-pass membrane protein</topology>
    </subcellularLocation>
</comment>
<evidence type="ECO:0000256" key="4">
    <source>
        <dbReference type="ARBA" id="ARBA00023136"/>
    </source>
</evidence>
<evidence type="ECO:0000256" key="5">
    <source>
        <dbReference type="SAM" id="MobiDB-lite"/>
    </source>
</evidence>
<evidence type="ECO:0000256" key="3">
    <source>
        <dbReference type="ARBA" id="ARBA00022989"/>
    </source>
</evidence>
<keyword evidence="2 6" id="KW-0812">Transmembrane</keyword>
<feature type="transmembrane region" description="Helical" evidence="6">
    <location>
        <begin position="72"/>
        <end position="89"/>
    </location>
</feature>
<dbReference type="InterPro" id="IPR018499">
    <property type="entry name" value="Tetraspanin/Peripherin"/>
</dbReference>
<evidence type="ECO:0000256" key="1">
    <source>
        <dbReference type="ARBA" id="ARBA00004141"/>
    </source>
</evidence>
<gene>
    <name evidence="7" type="ORF">BZG36_02394</name>
</gene>
<dbReference type="GO" id="GO:0016020">
    <property type="term" value="C:membrane"/>
    <property type="evidence" value="ECO:0007669"/>
    <property type="project" value="UniProtKB-SubCell"/>
</dbReference>
<feature type="transmembrane region" description="Helical" evidence="6">
    <location>
        <begin position="12"/>
        <end position="35"/>
    </location>
</feature>
<dbReference type="EMBL" id="MVBO01000042">
    <property type="protein sequence ID" value="OZJ04402.1"/>
    <property type="molecule type" value="Genomic_DNA"/>
</dbReference>